<dbReference type="GeneID" id="36581498"/>
<evidence type="ECO:0000313" key="1">
    <source>
        <dbReference type="EMBL" id="PMD57304.1"/>
    </source>
</evidence>
<dbReference type="InParanoid" id="A0A2J6T2Q9"/>
<organism evidence="1 2">
    <name type="scientific">Hyaloscypha bicolor E</name>
    <dbReference type="NCBI Taxonomy" id="1095630"/>
    <lineage>
        <taxon>Eukaryota</taxon>
        <taxon>Fungi</taxon>
        <taxon>Dikarya</taxon>
        <taxon>Ascomycota</taxon>
        <taxon>Pezizomycotina</taxon>
        <taxon>Leotiomycetes</taxon>
        <taxon>Helotiales</taxon>
        <taxon>Hyaloscyphaceae</taxon>
        <taxon>Hyaloscypha</taxon>
        <taxon>Hyaloscypha bicolor</taxon>
    </lineage>
</organism>
<gene>
    <name evidence="1" type="ORF">K444DRAFT_50929</name>
</gene>
<proteinExistence type="predicted"/>
<evidence type="ECO:0008006" key="3">
    <source>
        <dbReference type="Google" id="ProtNLM"/>
    </source>
</evidence>
<dbReference type="Proteomes" id="UP000235371">
    <property type="component" value="Unassembled WGS sequence"/>
</dbReference>
<dbReference type="EMBL" id="KZ613847">
    <property type="protein sequence ID" value="PMD57304.1"/>
    <property type="molecule type" value="Genomic_DNA"/>
</dbReference>
<dbReference type="STRING" id="1095630.A0A2J6T2Q9"/>
<protein>
    <recommendedName>
        <fullName evidence="3">Peptidase C14</fullName>
    </recommendedName>
</protein>
<name>A0A2J6T2Q9_9HELO</name>
<evidence type="ECO:0000313" key="2">
    <source>
        <dbReference type="Proteomes" id="UP000235371"/>
    </source>
</evidence>
<accession>A0A2J6T2Q9</accession>
<dbReference type="OrthoDB" id="3559580at2759"/>
<dbReference type="AlphaFoldDB" id="A0A2J6T2Q9"/>
<sequence>MDAYDTLLIVYYAGHARLSHQINEAPIWAATDKPGSPILPSGGVQQLLEEAESDIFLLYDSCHSAHPAVNISGQGVTELIAAYGFETHAPAIGPHSFTNALIRELEESFVGPPISVAELHSKVISSLKNWKPSLLRDENGNVWTDENGRAKYECHKRRTPVYCFLTNESPYRSIILARLPSKLSLTSVANKDKVVDPDKQTAGASRSRRR</sequence>
<keyword evidence="2" id="KW-1185">Reference proteome</keyword>
<dbReference type="RefSeq" id="XP_024734208.1">
    <property type="nucleotide sequence ID" value="XM_024873418.1"/>
</dbReference>
<reference evidence="1 2" key="1">
    <citation type="submission" date="2016-04" db="EMBL/GenBank/DDBJ databases">
        <title>A degradative enzymes factory behind the ericoid mycorrhizal symbiosis.</title>
        <authorList>
            <consortium name="DOE Joint Genome Institute"/>
            <person name="Martino E."/>
            <person name="Morin E."/>
            <person name="Grelet G."/>
            <person name="Kuo A."/>
            <person name="Kohler A."/>
            <person name="Daghino S."/>
            <person name="Barry K."/>
            <person name="Choi C."/>
            <person name="Cichocki N."/>
            <person name="Clum A."/>
            <person name="Copeland A."/>
            <person name="Hainaut M."/>
            <person name="Haridas S."/>
            <person name="Labutti K."/>
            <person name="Lindquist E."/>
            <person name="Lipzen A."/>
            <person name="Khouja H.-R."/>
            <person name="Murat C."/>
            <person name="Ohm R."/>
            <person name="Olson A."/>
            <person name="Spatafora J."/>
            <person name="Veneault-Fourrey C."/>
            <person name="Henrissat B."/>
            <person name="Grigoriev I."/>
            <person name="Martin F."/>
            <person name="Perotto S."/>
        </authorList>
    </citation>
    <scope>NUCLEOTIDE SEQUENCE [LARGE SCALE GENOMIC DNA]</scope>
    <source>
        <strain evidence="1 2">E</strain>
    </source>
</reference>